<dbReference type="PANTHER" id="PTHR43751:SF3">
    <property type="entry name" value="SULFATASE N-TERMINAL DOMAIN-CONTAINING PROTEIN"/>
    <property type="match status" value="1"/>
</dbReference>
<organism evidence="5 6">
    <name type="scientific">Carboxylicivirga mesophila</name>
    <dbReference type="NCBI Taxonomy" id="1166478"/>
    <lineage>
        <taxon>Bacteria</taxon>
        <taxon>Pseudomonadati</taxon>
        <taxon>Bacteroidota</taxon>
        <taxon>Bacteroidia</taxon>
        <taxon>Marinilabiliales</taxon>
        <taxon>Marinilabiliaceae</taxon>
        <taxon>Carboxylicivirga</taxon>
    </lineage>
</organism>
<evidence type="ECO:0000256" key="1">
    <source>
        <dbReference type="ARBA" id="ARBA00008779"/>
    </source>
</evidence>
<feature type="signal peptide" evidence="3">
    <location>
        <begin position="1"/>
        <end position="19"/>
    </location>
</feature>
<dbReference type="Gene3D" id="3.30.1120.10">
    <property type="match status" value="1"/>
</dbReference>
<dbReference type="CDD" id="cd16145">
    <property type="entry name" value="ARS_like"/>
    <property type="match status" value="1"/>
</dbReference>
<dbReference type="Proteomes" id="UP000721861">
    <property type="component" value="Unassembled WGS sequence"/>
</dbReference>
<evidence type="ECO:0000259" key="4">
    <source>
        <dbReference type="Pfam" id="PF00884"/>
    </source>
</evidence>
<feature type="chain" id="PRO_5046976703" evidence="3">
    <location>
        <begin position="20"/>
        <end position="520"/>
    </location>
</feature>
<keyword evidence="6" id="KW-1185">Reference proteome</keyword>
<evidence type="ECO:0000313" key="6">
    <source>
        <dbReference type="Proteomes" id="UP000721861"/>
    </source>
</evidence>
<dbReference type="PROSITE" id="PS00523">
    <property type="entry name" value="SULFATASE_1"/>
    <property type="match status" value="1"/>
</dbReference>
<dbReference type="InterPro" id="IPR000917">
    <property type="entry name" value="Sulfatase_N"/>
</dbReference>
<dbReference type="EMBL" id="JAGUCN010000010">
    <property type="protein sequence ID" value="MBS2211784.1"/>
    <property type="molecule type" value="Genomic_DNA"/>
</dbReference>
<accession>A0ABS5K9T1</accession>
<proteinExistence type="inferred from homology"/>
<dbReference type="InterPro" id="IPR052701">
    <property type="entry name" value="GAG_Ulvan_Degrading_Sulfatases"/>
</dbReference>
<dbReference type="Pfam" id="PF00884">
    <property type="entry name" value="Sulfatase"/>
    <property type="match status" value="1"/>
</dbReference>
<comment type="similarity">
    <text evidence="1">Belongs to the sulfatase family.</text>
</comment>
<dbReference type="PANTHER" id="PTHR43751">
    <property type="entry name" value="SULFATASE"/>
    <property type="match status" value="1"/>
</dbReference>
<gene>
    <name evidence="5" type="ORF">KEM09_10235</name>
</gene>
<dbReference type="RefSeq" id="WP_212228069.1">
    <property type="nucleotide sequence ID" value="NZ_JAGUCN010000010.1"/>
</dbReference>
<evidence type="ECO:0000313" key="5">
    <source>
        <dbReference type="EMBL" id="MBS2211784.1"/>
    </source>
</evidence>
<evidence type="ECO:0000256" key="2">
    <source>
        <dbReference type="ARBA" id="ARBA00022801"/>
    </source>
</evidence>
<dbReference type="SUPFAM" id="SSF53649">
    <property type="entry name" value="Alkaline phosphatase-like"/>
    <property type="match status" value="1"/>
</dbReference>
<dbReference type="InterPro" id="IPR024607">
    <property type="entry name" value="Sulfatase_CS"/>
</dbReference>
<evidence type="ECO:0000256" key="3">
    <source>
        <dbReference type="SAM" id="SignalP"/>
    </source>
</evidence>
<sequence length="520" mass="58976">MRTITLLALVALFTISLNGCFTTNTKQANEADKPNIIYILADDLGYGELGCYGQKLIETPNIDALAASGMLFKQHYSGAPVCAPSRCVLLTGKHMGHSYVRGNDEWKERGDVWNYRAQIADSTLEGQRPLPIETQTIGRLLQSSGYKTAVVGKWGLGAPHTDGIPTKQGFDYFFGYNCQRQAHTYYPVHLYENENRFYLNNDTVAPGTKLAEGADPYDIDNYKPYNLNEYTPDVMFGRITNFIENSKDEPFFLYWATPIPHAPIQAPRHWVDYYTQKFGDEEPYDGKRGYFPHRYPHAGYAAMVSYLDERVGQLITQLKELGLYENTVIMFSSDNGPTYNGGTDSPWFNSGGPFNSEYGSGKGFLHEGGIRVPMIAAWPDHIKAGSESGHISAFWDVLPTLCDIGGVEKPKDTDGISFLPELMGEKQKEHQYLYWEYPEYGGQLAVRVGQFKAICKNVRKENNTQFELYNLELDPQEQNNIAARHPEILARVRQILEDEHIESWNNRWKFKQLGDSIIKE</sequence>
<reference evidence="5 6" key="1">
    <citation type="journal article" date="2014" name="Int. J. Syst. Evol. Microbiol.">
        <title>Carboxylicivirga gen. nov. in the family Marinilabiliaceae with two novel species, Carboxylicivirga mesophila sp. nov. and Carboxylicivirga taeanensis sp. nov., and reclassification of Cytophaga fermentans as Saccharicrinis fermentans gen. nov., comb. nov.</title>
        <authorList>
            <person name="Yang S.H."/>
            <person name="Seo H.S."/>
            <person name="Woo J.H."/>
            <person name="Oh H.M."/>
            <person name="Jang H."/>
            <person name="Lee J.H."/>
            <person name="Kim S.J."/>
            <person name="Kwon K.K."/>
        </authorList>
    </citation>
    <scope>NUCLEOTIDE SEQUENCE [LARGE SCALE GENOMIC DNA]</scope>
    <source>
        <strain evidence="5 6">JCM 18290</strain>
    </source>
</reference>
<dbReference type="InterPro" id="IPR017850">
    <property type="entry name" value="Alkaline_phosphatase_core_sf"/>
</dbReference>
<keyword evidence="3" id="KW-0732">Signal</keyword>
<dbReference type="Gene3D" id="3.40.720.10">
    <property type="entry name" value="Alkaline Phosphatase, subunit A"/>
    <property type="match status" value="1"/>
</dbReference>
<name>A0ABS5K9T1_9BACT</name>
<keyword evidence="2" id="KW-0378">Hydrolase</keyword>
<comment type="caution">
    <text evidence="5">The sequence shown here is derived from an EMBL/GenBank/DDBJ whole genome shotgun (WGS) entry which is preliminary data.</text>
</comment>
<feature type="domain" description="Sulfatase N-terminal" evidence="4">
    <location>
        <begin position="34"/>
        <end position="406"/>
    </location>
</feature>
<protein>
    <submittedName>
        <fullName evidence="5">Arylsulfatase</fullName>
    </submittedName>
</protein>